<dbReference type="GO" id="GO:0015385">
    <property type="term" value="F:sodium:proton antiporter activity"/>
    <property type="evidence" value="ECO:0000318"/>
    <property type="project" value="GO_Central"/>
</dbReference>
<keyword evidence="9 11" id="KW-0472">Membrane</keyword>
<feature type="domain" description="Cation/H+ exchanger transmembrane" evidence="13">
    <location>
        <begin position="57"/>
        <end position="255"/>
    </location>
</feature>
<evidence type="ECO:0000256" key="7">
    <source>
        <dbReference type="ARBA" id="ARBA00023053"/>
    </source>
</evidence>
<evidence type="ECO:0000256" key="8">
    <source>
        <dbReference type="ARBA" id="ARBA00023065"/>
    </source>
</evidence>
<evidence type="ECO:0000256" key="5">
    <source>
        <dbReference type="ARBA" id="ARBA00022692"/>
    </source>
</evidence>
<keyword evidence="3" id="KW-0813">Transport</keyword>
<feature type="transmembrane region" description="Helical" evidence="11">
    <location>
        <begin position="202"/>
        <end position="225"/>
    </location>
</feature>
<dbReference type="Pfam" id="PF00999">
    <property type="entry name" value="Na_H_Exchanger"/>
    <property type="match status" value="2"/>
</dbReference>
<feature type="domain" description="Cation/H+ exchanger transmembrane" evidence="13">
    <location>
        <begin position="314"/>
        <end position="398"/>
    </location>
</feature>
<keyword evidence="6 11" id="KW-1133">Transmembrane helix</keyword>
<keyword evidence="10" id="KW-0739">Sodium transport</keyword>
<evidence type="ECO:0000256" key="11">
    <source>
        <dbReference type="SAM" id="Phobius"/>
    </source>
</evidence>
<dbReference type="AlphaFoldDB" id="B3S5I2"/>
<dbReference type="PRINTS" id="PR01088">
    <property type="entry name" value="NAHEXCHNGR6"/>
</dbReference>
<dbReference type="CTD" id="6756894"/>
<dbReference type="GO" id="GO:0005886">
    <property type="term" value="C:plasma membrane"/>
    <property type="evidence" value="ECO:0000318"/>
    <property type="project" value="GO_Central"/>
</dbReference>
<comment type="similarity">
    <text evidence="2">Belongs to the monovalent cation:proton antiporter 1 (CPA1) transporter (TC 2.A.36) family.</text>
</comment>
<evidence type="ECO:0000313" key="15">
    <source>
        <dbReference type="Proteomes" id="UP000009022"/>
    </source>
</evidence>
<evidence type="ECO:0000256" key="9">
    <source>
        <dbReference type="ARBA" id="ARBA00023136"/>
    </source>
</evidence>
<evidence type="ECO:0000256" key="6">
    <source>
        <dbReference type="ARBA" id="ARBA00022989"/>
    </source>
</evidence>
<evidence type="ECO:0000313" key="14">
    <source>
        <dbReference type="EMBL" id="EDV21918.1"/>
    </source>
</evidence>
<dbReference type="Gene3D" id="6.10.140.1330">
    <property type="match status" value="1"/>
</dbReference>
<keyword evidence="8" id="KW-0406">Ion transport</keyword>
<keyword evidence="7" id="KW-0915">Sodium</keyword>
<evidence type="ECO:0000256" key="4">
    <source>
        <dbReference type="ARBA" id="ARBA00022475"/>
    </source>
</evidence>
<dbReference type="GO" id="GO:0098719">
    <property type="term" value="P:sodium ion import across plasma membrane"/>
    <property type="evidence" value="ECO:0000318"/>
    <property type="project" value="GO_Central"/>
</dbReference>
<dbReference type="KEGG" id="tad:TRIADDRAFT_59624"/>
<keyword evidence="4" id="KW-1003">Cell membrane</keyword>
<comment type="subcellular location">
    <subcellularLocation>
        <location evidence="1">Cell membrane</location>
        <topology evidence="1">Multi-pass membrane protein</topology>
    </subcellularLocation>
</comment>
<evidence type="ECO:0000256" key="12">
    <source>
        <dbReference type="SAM" id="SignalP"/>
    </source>
</evidence>
<name>B3S5I2_TRIAD</name>
<dbReference type="RefSeq" id="XP_002115555.1">
    <property type="nucleotide sequence ID" value="XM_002115519.1"/>
</dbReference>
<organism evidence="14 15">
    <name type="scientific">Trichoplax adhaerens</name>
    <name type="common">Trichoplax reptans</name>
    <dbReference type="NCBI Taxonomy" id="10228"/>
    <lineage>
        <taxon>Eukaryota</taxon>
        <taxon>Metazoa</taxon>
        <taxon>Placozoa</taxon>
        <taxon>Uniplacotomia</taxon>
        <taxon>Trichoplacea</taxon>
        <taxon>Trichoplacidae</taxon>
        <taxon>Trichoplax</taxon>
    </lineage>
</organism>
<dbReference type="EMBL" id="DS985251">
    <property type="protein sequence ID" value="EDV21918.1"/>
    <property type="molecule type" value="Genomic_DNA"/>
</dbReference>
<keyword evidence="12" id="KW-0732">Signal</keyword>
<dbReference type="PANTHER" id="PTHR10110:SF187">
    <property type="entry name" value="SODIUM_HYDROGEN EXCHANGER"/>
    <property type="match status" value="1"/>
</dbReference>
<dbReference type="GO" id="GO:0051453">
    <property type="term" value="P:regulation of intracellular pH"/>
    <property type="evidence" value="ECO:0000318"/>
    <property type="project" value="GO_Central"/>
</dbReference>
<keyword evidence="15" id="KW-1185">Reference proteome</keyword>
<feature type="signal peptide" evidence="12">
    <location>
        <begin position="1"/>
        <end position="26"/>
    </location>
</feature>
<dbReference type="eggNOG" id="KOG1965">
    <property type="taxonomic scope" value="Eukaryota"/>
</dbReference>
<dbReference type="PANTHER" id="PTHR10110">
    <property type="entry name" value="SODIUM/HYDROGEN EXCHANGER"/>
    <property type="match status" value="1"/>
</dbReference>
<dbReference type="GO" id="GO:0015386">
    <property type="term" value="F:potassium:proton antiporter activity"/>
    <property type="evidence" value="ECO:0000318"/>
    <property type="project" value="GO_Central"/>
</dbReference>
<evidence type="ECO:0000256" key="1">
    <source>
        <dbReference type="ARBA" id="ARBA00004651"/>
    </source>
</evidence>
<dbReference type="InterPro" id="IPR018422">
    <property type="entry name" value="Cation/H_exchanger_CPA1"/>
</dbReference>
<proteinExistence type="inferred from homology"/>
<feature type="transmembrane region" description="Helical" evidence="11">
    <location>
        <begin position="180"/>
        <end position="196"/>
    </location>
</feature>
<gene>
    <name evidence="14" type="ORF">TRIADDRAFT_59624</name>
</gene>
<feature type="transmembrane region" description="Helical" evidence="11">
    <location>
        <begin position="42"/>
        <end position="66"/>
    </location>
</feature>
<dbReference type="OrthoDB" id="196264at2759"/>
<feature type="chain" id="PRO_5002798467" description="Cation/H+ exchanger transmembrane domain-containing protein" evidence="12">
    <location>
        <begin position="27"/>
        <end position="457"/>
    </location>
</feature>
<feature type="transmembrane region" description="Helical" evidence="11">
    <location>
        <begin position="73"/>
        <end position="91"/>
    </location>
</feature>
<dbReference type="GO" id="GO:0055037">
    <property type="term" value="C:recycling endosome"/>
    <property type="evidence" value="ECO:0000318"/>
    <property type="project" value="GO_Central"/>
</dbReference>
<protein>
    <recommendedName>
        <fullName evidence="13">Cation/H+ exchanger transmembrane domain-containing protein</fullName>
    </recommendedName>
</protein>
<dbReference type="InParanoid" id="B3S5I2"/>
<dbReference type="GeneID" id="6756894"/>
<feature type="transmembrane region" description="Helical" evidence="11">
    <location>
        <begin position="265"/>
        <end position="293"/>
    </location>
</feature>
<dbReference type="InterPro" id="IPR006153">
    <property type="entry name" value="Cation/H_exchanger_TM"/>
</dbReference>
<dbReference type="GO" id="GO:0071805">
    <property type="term" value="P:potassium ion transmembrane transport"/>
    <property type="evidence" value="ECO:0000318"/>
    <property type="project" value="GO_Central"/>
</dbReference>
<reference evidence="14 15" key="1">
    <citation type="journal article" date="2008" name="Nature">
        <title>The Trichoplax genome and the nature of placozoans.</title>
        <authorList>
            <person name="Srivastava M."/>
            <person name="Begovic E."/>
            <person name="Chapman J."/>
            <person name="Putnam N.H."/>
            <person name="Hellsten U."/>
            <person name="Kawashima T."/>
            <person name="Kuo A."/>
            <person name="Mitros T."/>
            <person name="Salamov A."/>
            <person name="Carpenter M.L."/>
            <person name="Signorovitch A.Y."/>
            <person name="Moreno M.A."/>
            <person name="Kamm K."/>
            <person name="Grimwood J."/>
            <person name="Schmutz J."/>
            <person name="Shapiro H."/>
            <person name="Grigoriev I.V."/>
            <person name="Buss L.W."/>
            <person name="Schierwater B."/>
            <person name="Dellaporta S.L."/>
            <person name="Rokhsar D.S."/>
        </authorList>
    </citation>
    <scope>NUCLEOTIDE SEQUENCE [LARGE SCALE GENOMIC DNA]</scope>
    <source>
        <strain evidence="14 15">Grell-BS-1999</strain>
    </source>
</reference>
<feature type="transmembrane region" description="Helical" evidence="11">
    <location>
        <begin position="158"/>
        <end position="173"/>
    </location>
</feature>
<dbReference type="PhylomeDB" id="B3S5I2"/>
<evidence type="ECO:0000259" key="13">
    <source>
        <dbReference type="Pfam" id="PF00999"/>
    </source>
</evidence>
<evidence type="ECO:0000256" key="3">
    <source>
        <dbReference type="ARBA" id="ARBA00022448"/>
    </source>
</evidence>
<keyword evidence="5 11" id="KW-0812">Transmembrane</keyword>
<feature type="transmembrane region" description="Helical" evidence="11">
    <location>
        <begin position="374"/>
        <end position="399"/>
    </location>
</feature>
<dbReference type="Proteomes" id="UP000009022">
    <property type="component" value="Unassembled WGS sequence"/>
</dbReference>
<dbReference type="HOGENOM" id="CLU_005912_7_0_1"/>
<dbReference type="InterPro" id="IPR002090">
    <property type="entry name" value="NHE-6/7/9"/>
</dbReference>
<sequence>MEEFRNCQDWASILVVLMTILPITQAKVDHEGMTEIRVENLHRMYSVTLLILLFLLLVTVITAWQFKARRMRFLHETGLAMIYGVIMGAIIKYSTQPDQQDYPIQCSLNKTNGSLPLLLSASLENVSYSYQLLAIHDRESPATAESPLVETMIFDPEIFFYVLLPPVIFYAGYNLRHFPLLYVASAIMYLFVSNIQPIGDFGFIDCLIFGAMISATDPVTVLAIFHDLHVDSKLYALVFGESVLNDAVAIVLYRIREFPLLETAVFIIFSYSAFLIAEALRLTGIVTILFCGITQSHFTYKNLSDESQKRTKQIAIFVGRLCNIYPLSFILNRTRRNKISYNIQHMMVFAGLRGAIAFALAIRNTSSESRQLMFTTTLMIVFVTVLFNGGTTTLMLRWLRIDLAGSEDERDQLKYLSPIFVHSSKNPFEGTRFQRWGNCFKTMDEEDRDNLVEMASA</sequence>
<accession>B3S5I2</accession>
<feature type="transmembrane region" description="Helical" evidence="11">
    <location>
        <begin position="234"/>
        <end position="253"/>
    </location>
</feature>
<evidence type="ECO:0000256" key="10">
    <source>
        <dbReference type="ARBA" id="ARBA00023201"/>
    </source>
</evidence>
<evidence type="ECO:0000256" key="2">
    <source>
        <dbReference type="ARBA" id="ARBA00007367"/>
    </source>
</evidence>
<feature type="transmembrane region" description="Helical" evidence="11">
    <location>
        <begin position="343"/>
        <end position="362"/>
    </location>
</feature>